<evidence type="ECO:0000256" key="1">
    <source>
        <dbReference type="ARBA" id="ARBA00022676"/>
    </source>
</evidence>
<protein>
    <submittedName>
        <fullName evidence="3">Glycosyltransferase involved in cell wall bisynthesis</fullName>
    </submittedName>
</protein>
<evidence type="ECO:0000313" key="4">
    <source>
        <dbReference type="Proteomes" id="UP000199546"/>
    </source>
</evidence>
<dbReference type="Gene3D" id="3.40.50.2000">
    <property type="entry name" value="Glycogen Phosphorylase B"/>
    <property type="match status" value="1"/>
</dbReference>
<dbReference type="RefSeq" id="WP_093577584.1">
    <property type="nucleotide sequence ID" value="NZ_FPBA01000001.1"/>
</dbReference>
<dbReference type="Proteomes" id="UP000199546">
    <property type="component" value="Unassembled WGS sequence"/>
</dbReference>
<dbReference type="AlphaFoldDB" id="A0A1I6X6Q4"/>
<gene>
    <name evidence="3" type="ORF">SAMN05660657_00198</name>
</gene>
<evidence type="ECO:0000256" key="2">
    <source>
        <dbReference type="ARBA" id="ARBA00022679"/>
    </source>
</evidence>
<evidence type="ECO:0000313" key="3">
    <source>
        <dbReference type="EMBL" id="SFT33939.1"/>
    </source>
</evidence>
<reference evidence="4" key="1">
    <citation type="submission" date="2016-10" db="EMBL/GenBank/DDBJ databases">
        <authorList>
            <person name="Varghese N."/>
            <person name="Submissions S."/>
        </authorList>
    </citation>
    <scope>NUCLEOTIDE SEQUENCE [LARGE SCALE GENOMIC DNA]</scope>
    <source>
        <strain evidence="4">DSM 46136</strain>
    </source>
</reference>
<dbReference type="PANTHER" id="PTHR12526:SF510">
    <property type="entry name" value="D-INOSITOL 3-PHOSPHATE GLYCOSYLTRANSFERASE"/>
    <property type="match status" value="1"/>
</dbReference>
<dbReference type="GO" id="GO:0016757">
    <property type="term" value="F:glycosyltransferase activity"/>
    <property type="evidence" value="ECO:0007669"/>
    <property type="project" value="UniProtKB-KW"/>
</dbReference>
<keyword evidence="1" id="KW-0328">Glycosyltransferase</keyword>
<dbReference type="Pfam" id="PF13692">
    <property type="entry name" value="Glyco_trans_1_4"/>
    <property type="match status" value="1"/>
</dbReference>
<dbReference type="OrthoDB" id="5142720at2"/>
<dbReference type="PANTHER" id="PTHR12526">
    <property type="entry name" value="GLYCOSYLTRANSFERASE"/>
    <property type="match status" value="1"/>
</dbReference>
<organism evidence="3 4">
    <name type="scientific">Geodermatophilus amargosae</name>
    <dbReference type="NCBI Taxonomy" id="1296565"/>
    <lineage>
        <taxon>Bacteria</taxon>
        <taxon>Bacillati</taxon>
        <taxon>Actinomycetota</taxon>
        <taxon>Actinomycetes</taxon>
        <taxon>Geodermatophilales</taxon>
        <taxon>Geodermatophilaceae</taxon>
        <taxon>Geodermatophilus</taxon>
    </lineage>
</organism>
<sequence length="397" mass="42766">MEIVSIATHVPYVGIPHAGGQYYGRHVELLSTRHRLTVVGPWTPANAAALDQPAAGTARRVVAGAPPSGRAGRRRALFARALPFLATGPFRRALVADEDLVATLRRADAIELQWFDAIVLAPWLRRLLPGTPMTGVFHDVVTQGHRRRLMACGAPLRHRALALVRLLCCAPLERRVLRVLDTAVVLSDKDRALLAARGRSPRLVVAAPPLDDAEVPRSLEHRAPSGPEVLFVGALWRAENEDAALWLLDEIWPAVRMRVPAARLTVAGADPTQRIRQAAEAQPGVELTGRVASLAPFYRRSTVAVVPVRLGAGVKLKTVVAMLWGVPVVATTVGSEGIDGPDVFLSVTDEATALADAVVAVLQNPHAAADVAARAHAWAHDRYSSTAYRRVLEDVYG</sequence>
<keyword evidence="2 3" id="KW-0808">Transferase</keyword>
<name>A0A1I6X6Q4_9ACTN</name>
<dbReference type="SUPFAM" id="SSF53756">
    <property type="entry name" value="UDP-Glycosyltransferase/glycogen phosphorylase"/>
    <property type="match status" value="1"/>
</dbReference>
<accession>A0A1I6X6Q4</accession>
<keyword evidence="4" id="KW-1185">Reference proteome</keyword>
<dbReference type="STRING" id="1296565.SAMN05660657_00198"/>
<dbReference type="EMBL" id="FPBA01000001">
    <property type="protein sequence ID" value="SFT33939.1"/>
    <property type="molecule type" value="Genomic_DNA"/>
</dbReference>
<proteinExistence type="predicted"/>